<feature type="region of interest" description="Disordered" evidence="1">
    <location>
        <begin position="100"/>
        <end position="123"/>
    </location>
</feature>
<gene>
    <name evidence="2" type="ORF">B5766_05490</name>
</gene>
<name>A0A2A6FS21_9MICO</name>
<comment type="caution">
    <text evidence="2">The sequence shown here is derived from an EMBL/GenBank/DDBJ whole genome shotgun (WGS) entry which is preliminary data.</text>
</comment>
<feature type="region of interest" description="Disordered" evidence="1">
    <location>
        <begin position="1"/>
        <end position="24"/>
    </location>
</feature>
<proteinExistence type="predicted"/>
<accession>A0A2A6FS21</accession>
<dbReference type="EMBL" id="NAEP01000032">
    <property type="protein sequence ID" value="PDQ35519.1"/>
    <property type="molecule type" value="Genomic_DNA"/>
</dbReference>
<evidence type="ECO:0000313" key="2">
    <source>
        <dbReference type="EMBL" id="PDQ35519.1"/>
    </source>
</evidence>
<reference evidence="3" key="1">
    <citation type="submission" date="2017-03" db="EMBL/GenBank/DDBJ databases">
        <authorList>
            <person name="Lund M.B."/>
        </authorList>
    </citation>
    <scope>NUCLEOTIDE SEQUENCE [LARGE SCALE GENOMIC DNA]</scope>
</reference>
<dbReference type="Proteomes" id="UP000219994">
    <property type="component" value="Unassembled WGS sequence"/>
</dbReference>
<evidence type="ECO:0000256" key="1">
    <source>
        <dbReference type="SAM" id="MobiDB-lite"/>
    </source>
</evidence>
<evidence type="ECO:0000313" key="3">
    <source>
        <dbReference type="Proteomes" id="UP000219994"/>
    </source>
</evidence>
<sequence>MSHTNTSASADSISASTDAAPQVQPQTEHVSTVLFLADPRASVFLLKDTVSTLLMTYRVQHAYVDLTTLVGLTAASELLQAGIAYEHLDFGQQIPEMVQKTTTAKSTGSGAADRDQRSHCFKPSRPRTLQDFAYLEHMSADTHSVEIDKLAEIDANLVLIPTMTAEGVIDFSADTMLGRTLDHIERLGRDALIVMPPERGLRPVLTGQQATSADERYERITVLVRQEATSPAIPV</sequence>
<dbReference type="AlphaFoldDB" id="A0A2A6FS21"/>
<feature type="compositionally biased region" description="Low complexity" evidence="1">
    <location>
        <begin position="100"/>
        <end position="111"/>
    </location>
</feature>
<protein>
    <submittedName>
        <fullName evidence="2">Uncharacterized protein</fullName>
    </submittedName>
</protein>
<feature type="compositionally biased region" description="Low complexity" evidence="1">
    <location>
        <begin position="1"/>
        <end position="20"/>
    </location>
</feature>
<organism evidence="2 3">
    <name type="scientific">Candidatus Lumbricidiphila eiseniae</name>
    <dbReference type="NCBI Taxonomy" id="1969409"/>
    <lineage>
        <taxon>Bacteria</taxon>
        <taxon>Bacillati</taxon>
        <taxon>Actinomycetota</taxon>
        <taxon>Actinomycetes</taxon>
        <taxon>Micrococcales</taxon>
        <taxon>Microbacteriaceae</taxon>
        <taxon>Candidatus Lumbricidiphila</taxon>
    </lineage>
</organism>